<dbReference type="InterPro" id="IPR051156">
    <property type="entry name" value="Mito/Outer_Membr_Metalloprot"/>
</dbReference>
<evidence type="ECO:0000256" key="2">
    <source>
        <dbReference type="ARBA" id="ARBA00022723"/>
    </source>
</evidence>
<feature type="chain" id="PRO_5034490811" evidence="7">
    <location>
        <begin position="27"/>
        <end position="235"/>
    </location>
</feature>
<evidence type="ECO:0000313" key="10">
    <source>
        <dbReference type="Proteomes" id="UP000826300"/>
    </source>
</evidence>
<dbReference type="RefSeq" id="WP_220660480.1">
    <property type="nucleotide sequence ID" value="NZ_CP069370.1"/>
</dbReference>
<dbReference type="GO" id="GO:0004222">
    <property type="term" value="F:metalloendopeptidase activity"/>
    <property type="evidence" value="ECO:0007669"/>
    <property type="project" value="InterPro"/>
</dbReference>
<keyword evidence="10" id="KW-1185">Reference proteome</keyword>
<evidence type="ECO:0000256" key="5">
    <source>
        <dbReference type="ARBA" id="ARBA00023049"/>
    </source>
</evidence>
<dbReference type="Gene3D" id="3.30.2010.10">
    <property type="entry name" value="Metalloproteases ('zincins'), catalytic domain"/>
    <property type="match status" value="1"/>
</dbReference>
<evidence type="ECO:0000259" key="8">
    <source>
        <dbReference type="Pfam" id="PF01435"/>
    </source>
</evidence>
<dbReference type="PANTHER" id="PTHR22726:SF1">
    <property type="entry name" value="METALLOENDOPEPTIDASE OMA1, MITOCHONDRIAL"/>
    <property type="match status" value="1"/>
</dbReference>
<evidence type="ECO:0000256" key="3">
    <source>
        <dbReference type="ARBA" id="ARBA00022801"/>
    </source>
</evidence>
<dbReference type="PROSITE" id="PS51257">
    <property type="entry name" value="PROKAR_LIPOPROTEIN"/>
    <property type="match status" value="1"/>
</dbReference>
<keyword evidence="5 6" id="KW-0482">Metalloprotease</keyword>
<evidence type="ECO:0000313" key="9">
    <source>
        <dbReference type="EMBL" id="QYZ68256.1"/>
    </source>
</evidence>
<feature type="signal peptide" evidence="7">
    <location>
        <begin position="1"/>
        <end position="26"/>
    </location>
</feature>
<accession>A0A8G0ZSR9</accession>
<evidence type="ECO:0000256" key="7">
    <source>
        <dbReference type="SAM" id="SignalP"/>
    </source>
</evidence>
<keyword evidence="4 6" id="KW-0862">Zinc</keyword>
<protein>
    <submittedName>
        <fullName evidence="9">M48 family metallopeptidase</fullName>
    </submittedName>
</protein>
<dbReference type="PANTHER" id="PTHR22726">
    <property type="entry name" value="METALLOENDOPEPTIDASE OMA1"/>
    <property type="match status" value="1"/>
</dbReference>
<keyword evidence="1 6" id="KW-0645">Protease</keyword>
<keyword evidence="2" id="KW-0479">Metal-binding</keyword>
<dbReference type="EMBL" id="CP069370">
    <property type="protein sequence ID" value="QYZ68256.1"/>
    <property type="molecule type" value="Genomic_DNA"/>
</dbReference>
<evidence type="ECO:0000256" key="4">
    <source>
        <dbReference type="ARBA" id="ARBA00022833"/>
    </source>
</evidence>
<dbReference type="InterPro" id="IPR001915">
    <property type="entry name" value="Peptidase_M48"/>
</dbReference>
<organism evidence="9 10">
    <name type="scientific">Neotabrizicola shimadae</name>
    <dbReference type="NCBI Taxonomy" id="2807096"/>
    <lineage>
        <taxon>Bacteria</taxon>
        <taxon>Pseudomonadati</taxon>
        <taxon>Pseudomonadota</taxon>
        <taxon>Alphaproteobacteria</taxon>
        <taxon>Rhodobacterales</taxon>
        <taxon>Paracoccaceae</taxon>
        <taxon>Neotabrizicola</taxon>
    </lineage>
</organism>
<dbReference type="AlphaFoldDB" id="A0A8G0ZSR9"/>
<dbReference type="Proteomes" id="UP000826300">
    <property type="component" value="Chromosome"/>
</dbReference>
<dbReference type="GO" id="GO:0051603">
    <property type="term" value="P:proteolysis involved in protein catabolic process"/>
    <property type="evidence" value="ECO:0007669"/>
    <property type="project" value="TreeGrafter"/>
</dbReference>
<dbReference type="KEGG" id="nsm:JO391_10665"/>
<keyword evidence="7" id="KW-0732">Signal</keyword>
<dbReference type="GO" id="GO:0016020">
    <property type="term" value="C:membrane"/>
    <property type="evidence" value="ECO:0007669"/>
    <property type="project" value="TreeGrafter"/>
</dbReference>
<feature type="domain" description="Peptidase M48" evidence="8">
    <location>
        <begin position="48"/>
        <end position="222"/>
    </location>
</feature>
<evidence type="ECO:0000256" key="1">
    <source>
        <dbReference type="ARBA" id="ARBA00022670"/>
    </source>
</evidence>
<sequence>MRRLSGLLLPVLLAACSAPVAMPPPAAPGDVLTPEQAARNFVTVVQRVEPVAEQVCRQKSIVANCDFQIAIDDRPDQQANAFQTVDDSGRPYLVFTLPLIAQAKNQDELAFVLGHEASHHIAGHLARQDQSAMTGAMVAAAIASAGGADPEAVRAAQDFGAEIGARTYSKEFELEADALGAQIAYRAGYDPVVGMAFFDRLPDPGDEFLGTHPAMAQRKAVVQQVTEQLKAGAGS</sequence>
<dbReference type="Pfam" id="PF01435">
    <property type="entry name" value="Peptidase_M48"/>
    <property type="match status" value="1"/>
</dbReference>
<dbReference type="GO" id="GO:0046872">
    <property type="term" value="F:metal ion binding"/>
    <property type="evidence" value="ECO:0007669"/>
    <property type="project" value="UniProtKB-KW"/>
</dbReference>
<reference evidence="9" key="1">
    <citation type="submission" date="2021-02" db="EMBL/GenBank/DDBJ databases">
        <title>Rhodobacter shimadae sp. nov., an aerobic anoxygenic phototrophic bacterium isolated from a hot spring.</title>
        <authorList>
            <person name="Muramatsu S."/>
            <person name="Haruta S."/>
            <person name="Hirose S."/>
            <person name="Hanada S."/>
        </authorList>
    </citation>
    <scope>NUCLEOTIDE SEQUENCE</scope>
    <source>
        <strain evidence="9">N10</strain>
    </source>
</reference>
<proteinExistence type="inferred from homology"/>
<name>A0A8G0ZSR9_9RHOB</name>
<dbReference type="CDD" id="cd07324">
    <property type="entry name" value="M48C_Oma1-like"/>
    <property type="match status" value="1"/>
</dbReference>
<gene>
    <name evidence="9" type="ORF">JO391_10665</name>
</gene>
<comment type="similarity">
    <text evidence="6">Belongs to the peptidase M48 family.</text>
</comment>
<comment type="cofactor">
    <cofactor evidence="6">
        <name>Zn(2+)</name>
        <dbReference type="ChEBI" id="CHEBI:29105"/>
    </cofactor>
    <text evidence="6">Binds 1 zinc ion per subunit.</text>
</comment>
<keyword evidence="3 6" id="KW-0378">Hydrolase</keyword>
<evidence type="ECO:0000256" key="6">
    <source>
        <dbReference type="RuleBase" id="RU003983"/>
    </source>
</evidence>